<reference evidence="2 3" key="1">
    <citation type="submission" date="2017-10" db="EMBL/GenBank/DDBJ databases">
        <title>A novel species of cold-tolerant Malassezia isolated from bats.</title>
        <authorList>
            <person name="Lorch J.M."/>
            <person name="Palmer J.M."/>
            <person name="Vanderwolf K.J."/>
            <person name="Schmidt K.Z."/>
            <person name="Verant M.L."/>
            <person name="Weller T.J."/>
            <person name="Blehert D.S."/>
        </authorList>
    </citation>
    <scope>NUCLEOTIDE SEQUENCE [LARGE SCALE GENOMIC DNA]</scope>
    <source>
        <strain evidence="2 3">NWHC:44797-103</strain>
    </source>
</reference>
<feature type="compositionally biased region" description="Polar residues" evidence="1">
    <location>
        <begin position="44"/>
        <end position="53"/>
    </location>
</feature>
<evidence type="ECO:0000313" key="3">
    <source>
        <dbReference type="Proteomes" id="UP000232875"/>
    </source>
</evidence>
<dbReference type="AlphaFoldDB" id="A0A2N1JDY1"/>
<proteinExistence type="predicted"/>
<dbReference type="OrthoDB" id="3339751at2759"/>
<sequence>MQADQADGRSGEFLPFSFGNQLTASHLVTTIMNPMPQPPYDSETAPQEMNTNVPHLGHSDVTDRKKIRSHITVGPQTSKQVSEDPSLFAEQPAVVAPELASDSNTPIPAMDQDAQTGPEMVGAEDPQHDTVKKKNSFFNRLFSGFKKSKQ</sequence>
<keyword evidence="3" id="KW-1185">Reference proteome</keyword>
<name>A0A2N1JDY1_9BASI</name>
<evidence type="ECO:0000256" key="1">
    <source>
        <dbReference type="SAM" id="MobiDB-lite"/>
    </source>
</evidence>
<dbReference type="Proteomes" id="UP000232875">
    <property type="component" value="Unassembled WGS sequence"/>
</dbReference>
<accession>A0A2N1JDY1</accession>
<feature type="region of interest" description="Disordered" evidence="1">
    <location>
        <begin position="30"/>
        <end position="63"/>
    </location>
</feature>
<protein>
    <submittedName>
        <fullName evidence="2">Uncharacterized protein</fullName>
    </submittedName>
</protein>
<dbReference type="EMBL" id="KZ454988">
    <property type="protein sequence ID" value="PKI84746.1"/>
    <property type="molecule type" value="Genomic_DNA"/>
</dbReference>
<organism evidence="2 3">
    <name type="scientific">Malassezia vespertilionis</name>
    <dbReference type="NCBI Taxonomy" id="2020962"/>
    <lineage>
        <taxon>Eukaryota</taxon>
        <taxon>Fungi</taxon>
        <taxon>Dikarya</taxon>
        <taxon>Basidiomycota</taxon>
        <taxon>Ustilaginomycotina</taxon>
        <taxon>Malasseziomycetes</taxon>
        <taxon>Malasseziales</taxon>
        <taxon>Malasseziaceae</taxon>
        <taxon>Malassezia</taxon>
    </lineage>
</organism>
<feature type="region of interest" description="Disordered" evidence="1">
    <location>
        <begin position="98"/>
        <end position="135"/>
    </location>
</feature>
<evidence type="ECO:0000313" key="2">
    <source>
        <dbReference type="EMBL" id="PKI84746.1"/>
    </source>
</evidence>
<gene>
    <name evidence="2" type="ORF">MVES_001085</name>
</gene>